<dbReference type="EMBL" id="NCKW01004268">
    <property type="protein sequence ID" value="POM74908.1"/>
    <property type="molecule type" value="Genomic_DNA"/>
</dbReference>
<accession>A0A2P4YAT7</accession>
<proteinExistence type="predicted"/>
<evidence type="ECO:0000313" key="3">
    <source>
        <dbReference type="Proteomes" id="UP000237271"/>
    </source>
</evidence>
<name>A0A2P4YAT7_9STRA</name>
<evidence type="ECO:0000256" key="1">
    <source>
        <dbReference type="SAM" id="MobiDB-lite"/>
    </source>
</evidence>
<reference evidence="2 3" key="1">
    <citation type="journal article" date="2017" name="Genome Biol. Evol.">
        <title>Phytophthora megakarya and P. palmivora, closely related causal agents of cacao black pod rot, underwent increases in genome sizes and gene numbers by different mechanisms.</title>
        <authorList>
            <person name="Ali S.S."/>
            <person name="Shao J."/>
            <person name="Lary D.J."/>
            <person name="Kronmiller B."/>
            <person name="Shen D."/>
            <person name="Strem M.D."/>
            <person name="Amoako-Attah I."/>
            <person name="Akrofi A.Y."/>
            <person name="Begoude B.A."/>
            <person name="Ten Hoopen G.M."/>
            <person name="Coulibaly K."/>
            <person name="Kebe B.I."/>
            <person name="Melnick R.L."/>
            <person name="Guiltinan M.J."/>
            <person name="Tyler B.M."/>
            <person name="Meinhardt L.W."/>
            <person name="Bailey B.A."/>
        </authorList>
    </citation>
    <scope>NUCLEOTIDE SEQUENCE [LARGE SCALE GENOMIC DNA]</scope>
    <source>
        <strain evidence="3">sbr112.9</strain>
    </source>
</reference>
<gene>
    <name evidence="2" type="ORF">PHPALM_8055</name>
</gene>
<comment type="caution">
    <text evidence="2">The sequence shown here is derived from an EMBL/GenBank/DDBJ whole genome shotgun (WGS) entry which is preliminary data.</text>
</comment>
<organism evidence="2 3">
    <name type="scientific">Phytophthora palmivora</name>
    <dbReference type="NCBI Taxonomy" id="4796"/>
    <lineage>
        <taxon>Eukaryota</taxon>
        <taxon>Sar</taxon>
        <taxon>Stramenopiles</taxon>
        <taxon>Oomycota</taxon>
        <taxon>Peronosporomycetes</taxon>
        <taxon>Peronosporales</taxon>
        <taxon>Peronosporaceae</taxon>
        <taxon>Phytophthora</taxon>
    </lineage>
</organism>
<dbReference type="AlphaFoldDB" id="A0A2P4YAT7"/>
<feature type="region of interest" description="Disordered" evidence="1">
    <location>
        <begin position="47"/>
        <end position="69"/>
    </location>
</feature>
<sequence>MASLNAESRRAVWALTVVVLDGTDHAGNIGLQVAKVAEESADGVTCVGNIGPQAAETTEEDAESASGER</sequence>
<protein>
    <submittedName>
        <fullName evidence="2">Uncharacterized protein</fullName>
    </submittedName>
</protein>
<keyword evidence="3" id="KW-1185">Reference proteome</keyword>
<evidence type="ECO:0000313" key="2">
    <source>
        <dbReference type="EMBL" id="POM74908.1"/>
    </source>
</evidence>
<dbReference type="Proteomes" id="UP000237271">
    <property type="component" value="Unassembled WGS sequence"/>
</dbReference>